<dbReference type="Gene3D" id="3.40.50.720">
    <property type="entry name" value="NAD(P)-binding Rossmann-like Domain"/>
    <property type="match status" value="1"/>
</dbReference>
<dbReference type="SUPFAM" id="SSF51735">
    <property type="entry name" value="NAD(P)-binding Rossmann-fold domains"/>
    <property type="match status" value="1"/>
</dbReference>
<dbReference type="PRINTS" id="PR00081">
    <property type="entry name" value="GDHRDH"/>
</dbReference>
<proteinExistence type="predicted"/>
<dbReference type="OrthoDB" id="542013at2759"/>
<protein>
    <submittedName>
        <fullName evidence="2">Short-chain dehydrogenase</fullName>
    </submittedName>
</protein>
<dbReference type="PANTHER" id="PTHR43157">
    <property type="entry name" value="PHOSPHATIDYLINOSITOL-GLYCAN BIOSYNTHESIS CLASS F PROTEIN-RELATED"/>
    <property type="match status" value="1"/>
</dbReference>
<dbReference type="AlphaFoldDB" id="A0A9P5PXB1"/>
<organism evidence="2 3">
    <name type="scientific">Rhodocollybia butyracea</name>
    <dbReference type="NCBI Taxonomy" id="206335"/>
    <lineage>
        <taxon>Eukaryota</taxon>
        <taxon>Fungi</taxon>
        <taxon>Dikarya</taxon>
        <taxon>Basidiomycota</taxon>
        <taxon>Agaricomycotina</taxon>
        <taxon>Agaricomycetes</taxon>
        <taxon>Agaricomycetidae</taxon>
        <taxon>Agaricales</taxon>
        <taxon>Marasmiineae</taxon>
        <taxon>Omphalotaceae</taxon>
        <taxon>Rhodocollybia</taxon>
    </lineage>
</organism>
<comment type="caution">
    <text evidence="2">The sequence shown here is derived from an EMBL/GenBank/DDBJ whole genome shotgun (WGS) entry which is preliminary data.</text>
</comment>
<gene>
    <name evidence="2" type="ORF">BDP27DRAFT_1420665</name>
</gene>
<evidence type="ECO:0000256" key="1">
    <source>
        <dbReference type="ARBA" id="ARBA00023002"/>
    </source>
</evidence>
<dbReference type="Pfam" id="PF00106">
    <property type="entry name" value="adh_short"/>
    <property type="match status" value="1"/>
</dbReference>
<dbReference type="EMBL" id="JADNRY010000047">
    <property type="protein sequence ID" value="KAF9069760.1"/>
    <property type="molecule type" value="Genomic_DNA"/>
</dbReference>
<dbReference type="Proteomes" id="UP000772434">
    <property type="component" value="Unassembled WGS sequence"/>
</dbReference>
<reference evidence="2" key="1">
    <citation type="submission" date="2020-11" db="EMBL/GenBank/DDBJ databases">
        <authorList>
            <consortium name="DOE Joint Genome Institute"/>
            <person name="Ahrendt S."/>
            <person name="Riley R."/>
            <person name="Andreopoulos W."/>
            <person name="Labutti K."/>
            <person name="Pangilinan J."/>
            <person name="Ruiz-Duenas F.J."/>
            <person name="Barrasa J.M."/>
            <person name="Sanchez-Garcia M."/>
            <person name="Camarero S."/>
            <person name="Miyauchi S."/>
            <person name="Serrano A."/>
            <person name="Linde D."/>
            <person name="Babiker R."/>
            <person name="Drula E."/>
            <person name="Ayuso-Fernandez I."/>
            <person name="Pacheco R."/>
            <person name="Padilla G."/>
            <person name="Ferreira P."/>
            <person name="Barriuso J."/>
            <person name="Kellner H."/>
            <person name="Castanera R."/>
            <person name="Alfaro M."/>
            <person name="Ramirez L."/>
            <person name="Pisabarro A.G."/>
            <person name="Kuo A."/>
            <person name="Tritt A."/>
            <person name="Lipzen A."/>
            <person name="He G."/>
            <person name="Yan M."/>
            <person name="Ng V."/>
            <person name="Cullen D."/>
            <person name="Martin F."/>
            <person name="Rosso M.-N."/>
            <person name="Henrissat B."/>
            <person name="Hibbett D."/>
            <person name="Martinez A.T."/>
            <person name="Grigoriev I.V."/>
        </authorList>
    </citation>
    <scope>NUCLEOTIDE SEQUENCE</scope>
    <source>
        <strain evidence="2">AH 40177</strain>
    </source>
</reference>
<accession>A0A9P5PXB1</accession>
<sequence>MVQRSYQVMVDEQKKGMVPVVKGDLTGKTVVITGANSGIGYEAAKHFATMNTGRLIIVCRSLEKARGAIKQIEAETGYKNAEPMALDLSDFSSISTFATQANKTLDRLDILVENAGVAKTGQYFVTNDGWEEMFQVNGLGTTMHAILLLPVIFKTAKEHSVAPRIVVVSSEIIFSANIGPDALAASNTLEMLSSKEYCTPDRYALSKLFNVFLVHKLAALLPKNIIPVSLNPGFCLSGLRRHASGALAEQYDKMDAEFAYTSEEGSRQIVYAAIGGTDEEVRGAFTSYSQVLGVPDWILSEDGKKAQDKTWDEMLELFSKLDNRIPSIIADYLKA</sequence>
<name>A0A9P5PXB1_9AGAR</name>
<evidence type="ECO:0000313" key="3">
    <source>
        <dbReference type="Proteomes" id="UP000772434"/>
    </source>
</evidence>
<keyword evidence="3" id="KW-1185">Reference proteome</keyword>
<dbReference type="GO" id="GO:0016491">
    <property type="term" value="F:oxidoreductase activity"/>
    <property type="evidence" value="ECO:0007669"/>
    <property type="project" value="UniProtKB-KW"/>
</dbReference>
<keyword evidence="1" id="KW-0560">Oxidoreductase</keyword>
<dbReference type="PANTHER" id="PTHR43157:SF31">
    <property type="entry name" value="PHOSPHATIDYLINOSITOL-GLYCAN BIOSYNTHESIS CLASS F PROTEIN"/>
    <property type="match status" value="1"/>
</dbReference>
<evidence type="ECO:0000313" key="2">
    <source>
        <dbReference type="EMBL" id="KAF9069760.1"/>
    </source>
</evidence>
<dbReference type="InterPro" id="IPR002347">
    <property type="entry name" value="SDR_fam"/>
</dbReference>
<dbReference type="InterPro" id="IPR036291">
    <property type="entry name" value="NAD(P)-bd_dom_sf"/>
</dbReference>